<protein>
    <submittedName>
        <fullName evidence="1">Uncharacterized protein</fullName>
    </submittedName>
</protein>
<evidence type="ECO:0000313" key="1">
    <source>
        <dbReference type="EMBL" id="AZA95344.1"/>
    </source>
</evidence>
<proteinExistence type="predicted"/>
<dbReference type="RefSeq" id="WP_123860797.1">
    <property type="nucleotide sequence ID" value="NZ_CP033912.1"/>
</dbReference>
<sequence>MKSKVKGTVLKVTGSIIEVTKTESYLFGLRKKTRYYLYHIPKDPEERKQFFDKYEELIQELISQ</sequence>
<gene>
    <name evidence="1" type="ORF">EG353_07115</name>
</gene>
<dbReference type="EMBL" id="CP033912">
    <property type="protein sequence ID" value="AZA95344.1"/>
    <property type="molecule type" value="Genomic_DNA"/>
</dbReference>
<organism evidence="1 2">
    <name type="scientific">Chryseobacterium shandongense</name>
    <dbReference type="NCBI Taxonomy" id="1493872"/>
    <lineage>
        <taxon>Bacteria</taxon>
        <taxon>Pseudomonadati</taxon>
        <taxon>Bacteroidota</taxon>
        <taxon>Flavobacteriia</taxon>
        <taxon>Flavobacteriales</taxon>
        <taxon>Weeksellaceae</taxon>
        <taxon>Chryseobacterium group</taxon>
        <taxon>Chryseobacterium</taxon>
    </lineage>
</organism>
<evidence type="ECO:0000313" key="2">
    <source>
        <dbReference type="Proteomes" id="UP000281741"/>
    </source>
</evidence>
<keyword evidence="2" id="KW-1185">Reference proteome</keyword>
<reference evidence="1 2" key="1">
    <citation type="submission" date="2018-11" db="EMBL/GenBank/DDBJ databases">
        <title>Proposal to divide the Flavobacteriaceae and reorganize its genera based on Amino Acid Identity values calculated from whole genome sequences.</title>
        <authorList>
            <person name="Nicholson A.C."/>
            <person name="Gulvik C.A."/>
            <person name="Whitney A.M."/>
            <person name="Humrighouse B.W."/>
            <person name="Bell M."/>
            <person name="Holmes B."/>
            <person name="Steigerwalt A.G."/>
            <person name="Villarma A."/>
            <person name="Sheth M."/>
            <person name="Batra D."/>
            <person name="Pryor J."/>
            <person name="Bernardet J.-F."/>
            <person name="Hugo C."/>
            <person name="Kampfer P."/>
            <person name="Newman J."/>
            <person name="McQuiston J.R."/>
        </authorList>
    </citation>
    <scope>NUCLEOTIDE SEQUENCE [LARGE SCALE GENOMIC DNA]</scope>
    <source>
        <strain evidence="1 2">H5143</strain>
    </source>
</reference>
<dbReference type="Proteomes" id="UP000281741">
    <property type="component" value="Chromosome"/>
</dbReference>
<name>A0ABM7B9B4_9FLAO</name>
<accession>A0ABM7B9B4</accession>